<dbReference type="InterPro" id="IPR029058">
    <property type="entry name" value="AB_hydrolase_fold"/>
</dbReference>
<dbReference type="EMBL" id="VWRN01000063">
    <property type="protein sequence ID" value="KAA6117798.1"/>
    <property type="molecule type" value="Genomic_DNA"/>
</dbReference>
<organism evidence="4 5">
    <name type="scientific">Cupriavidus cauae</name>
    <dbReference type="NCBI Taxonomy" id="2608999"/>
    <lineage>
        <taxon>Bacteria</taxon>
        <taxon>Pseudomonadati</taxon>
        <taxon>Pseudomonadota</taxon>
        <taxon>Betaproteobacteria</taxon>
        <taxon>Burkholderiales</taxon>
        <taxon>Burkholderiaceae</taxon>
        <taxon>Cupriavidus</taxon>
    </lineage>
</organism>
<dbReference type="InterPro" id="IPR050266">
    <property type="entry name" value="AB_hydrolase_sf"/>
</dbReference>
<protein>
    <submittedName>
        <fullName evidence="4">Alpha/beta hydrolase</fullName>
    </submittedName>
</protein>
<evidence type="ECO:0000313" key="5">
    <source>
        <dbReference type="Proteomes" id="UP000324324"/>
    </source>
</evidence>
<dbReference type="PANTHER" id="PTHR43798:SF31">
    <property type="entry name" value="AB HYDROLASE SUPERFAMILY PROTEIN YCLE"/>
    <property type="match status" value="1"/>
</dbReference>
<proteinExistence type="predicted"/>
<dbReference type="InterPro" id="IPR000639">
    <property type="entry name" value="Epox_hydrolase-like"/>
</dbReference>
<evidence type="ECO:0000256" key="1">
    <source>
        <dbReference type="ARBA" id="ARBA00022801"/>
    </source>
</evidence>
<evidence type="ECO:0000256" key="2">
    <source>
        <dbReference type="SAM" id="MobiDB-lite"/>
    </source>
</evidence>
<gene>
    <name evidence="4" type="ORF">F1599_22635</name>
</gene>
<name>A0A5M8A267_9BURK</name>
<dbReference type="AlphaFoldDB" id="A0A5M8A267"/>
<comment type="caution">
    <text evidence="4">The sequence shown here is derived from an EMBL/GenBank/DDBJ whole genome shotgun (WGS) entry which is preliminary data.</text>
</comment>
<feature type="compositionally biased region" description="Basic residues" evidence="2">
    <location>
        <begin position="15"/>
        <end position="30"/>
    </location>
</feature>
<dbReference type="PRINTS" id="PR00412">
    <property type="entry name" value="EPOXHYDRLASE"/>
</dbReference>
<feature type="compositionally biased region" description="Pro residues" evidence="2">
    <location>
        <begin position="57"/>
        <end position="74"/>
    </location>
</feature>
<accession>A0A5M8A267</accession>
<dbReference type="SUPFAM" id="SSF53474">
    <property type="entry name" value="alpha/beta-Hydrolases"/>
    <property type="match status" value="1"/>
</dbReference>
<feature type="domain" description="AB hydrolase-1" evidence="3">
    <location>
        <begin position="113"/>
        <end position="360"/>
    </location>
</feature>
<feature type="region of interest" description="Disordered" evidence="2">
    <location>
        <begin position="1"/>
        <end position="82"/>
    </location>
</feature>
<dbReference type="GO" id="GO:0016787">
    <property type="term" value="F:hydrolase activity"/>
    <property type="evidence" value="ECO:0007669"/>
    <property type="project" value="UniProtKB-KW"/>
</dbReference>
<dbReference type="Pfam" id="PF12697">
    <property type="entry name" value="Abhydrolase_6"/>
    <property type="match status" value="1"/>
</dbReference>
<keyword evidence="5" id="KW-1185">Reference proteome</keyword>
<keyword evidence="1 4" id="KW-0378">Hydrolase</keyword>
<reference evidence="4 5" key="1">
    <citation type="submission" date="2019-09" db="EMBL/GenBank/DDBJ databases">
        <title>Isolation of a novel species in the genus Cupriavidus from patients with sepsis using whole genome sequencing.</title>
        <authorList>
            <person name="Kweon O.J."/>
            <person name="Lee M.-K."/>
        </authorList>
    </citation>
    <scope>NUCLEOTIDE SEQUENCE [LARGE SCALE GENOMIC DNA]</scope>
    <source>
        <strain evidence="4 5">MKL-01</strain>
    </source>
</reference>
<sequence>MAVPRGPGRHGGGTRLRRSSGRATPPRRHRLDAANPSALPGPAAPPSTGPLSTAPASAPPPSIAPPSAPPPSIAPPSTASLSTAPLHTAFGFTEHPGDANLPGWREAGTGRPLLLLHGWSVPGQAFTGQAALAQRGYRVIAPDHAGHGLSVRWRPAAGGTIAGLADGVAGLIDALALRDAIVVGWSMGAMVAWELARGRPRQWLESRVAAIGAIDMTPRLLTAPDWPHGLHGGYTAAQAEQMAAQVRRHWHGMVPLVGAGLWADGVEPPAHEAARVREWMAGCDAGVLAELWLDMARQDYRQTLREATLPLFCLYGERSRLYRPALAAAMAALQPAPRVATIPAAGHSPHLERPQDFNEALLRMIGG</sequence>
<evidence type="ECO:0000313" key="4">
    <source>
        <dbReference type="EMBL" id="KAA6117798.1"/>
    </source>
</evidence>
<dbReference type="GO" id="GO:0016020">
    <property type="term" value="C:membrane"/>
    <property type="evidence" value="ECO:0007669"/>
    <property type="project" value="TreeGrafter"/>
</dbReference>
<evidence type="ECO:0000259" key="3">
    <source>
        <dbReference type="Pfam" id="PF12697"/>
    </source>
</evidence>
<dbReference type="Gene3D" id="3.40.50.1820">
    <property type="entry name" value="alpha/beta hydrolase"/>
    <property type="match status" value="1"/>
</dbReference>
<dbReference type="Proteomes" id="UP000324324">
    <property type="component" value="Unassembled WGS sequence"/>
</dbReference>
<dbReference type="InterPro" id="IPR000073">
    <property type="entry name" value="AB_hydrolase_1"/>
</dbReference>
<dbReference type="PANTHER" id="PTHR43798">
    <property type="entry name" value="MONOACYLGLYCEROL LIPASE"/>
    <property type="match status" value="1"/>
</dbReference>